<evidence type="ECO:0000256" key="5">
    <source>
        <dbReference type="ARBA" id="ARBA00022490"/>
    </source>
</evidence>
<dbReference type="EC" id="2.1.1.77" evidence="3"/>
<name>C6WF30_ACTMD</name>
<dbReference type="GO" id="GO:0005737">
    <property type="term" value="C:cytoplasm"/>
    <property type="evidence" value="ECO:0007669"/>
    <property type="project" value="UniProtKB-SubCell"/>
</dbReference>
<evidence type="ECO:0000256" key="9">
    <source>
        <dbReference type="ARBA" id="ARBA00030757"/>
    </source>
</evidence>
<evidence type="ECO:0000256" key="7">
    <source>
        <dbReference type="ARBA" id="ARBA00022679"/>
    </source>
</evidence>
<dbReference type="eggNOG" id="COG2518">
    <property type="taxonomic scope" value="Bacteria"/>
</dbReference>
<keyword evidence="13" id="KW-1185">Reference proteome</keyword>
<evidence type="ECO:0000256" key="4">
    <source>
        <dbReference type="ARBA" id="ARBA00013346"/>
    </source>
</evidence>
<dbReference type="CDD" id="cd02440">
    <property type="entry name" value="AdoMet_MTases"/>
    <property type="match status" value="1"/>
</dbReference>
<organism evidence="12 13">
    <name type="scientific">Actinosynnema mirum (strain ATCC 29888 / DSM 43827 / JCM 3225 / NBRC 14064 / NCIMB 13271 / NRRL B-12336 / IMRU 3971 / 101)</name>
    <dbReference type="NCBI Taxonomy" id="446462"/>
    <lineage>
        <taxon>Bacteria</taxon>
        <taxon>Bacillati</taxon>
        <taxon>Actinomycetota</taxon>
        <taxon>Actinomycetes</taxon>
        <taxon>Pseudonocardiales</taxon>
        <taxon>Pseudonocardiaceae</taxon>
        <taxon>Actinosynnema</taxon>
    </lineage>
</organism>
<reference evidence="12 13" key="1">
    <citation type="journal article" date="2009" name="Stand. Genomic Sci.">
        <title>Complete genome sequence of Actinosynnema mirum type strain (101).</title>
        <authorList>
            <person name="Land M."/>
            <person name="Lapidus A."/>
            <person name="Mayilraj S."/>
            <person name="Chen F."/>
            <person name="Copeland A."/>
            <person name="Del Rio T.G."/>
            <person name="Nolan M."/>
            <person name="Lucas S."/>
            <person name="Tice H."/>
            <person name="Cheng J.F."/>
            <person name="Chertkov O."/>
            <person name="Bruce D."/>
            <person name="Goodwin L."/>
            <person name="Pitluck S."/>
            <person name="Rohde M."/>
            <person name="Goker M."/>
            <person name="Pati A."/>
            <person name="Ivanova N."/>
            <person name="Mavromatis K."/>
            <person name="Chen A."/>
            <person name="Palaniappan K."/>
            <person name="Hauser L."/>
            <person name="Chang Y.J."/>
            <person name="Jeffries C.C."/>
            <person name="Brettin T."/>
            <person name="Detter J.C."/>
            <person name="Han C."/>
            <person name="Chain P."/>
            <person name="Tindall B.J."/>
            <person name="Bristow J."/>
            <person name="Eisen J.A."/>
            <person name="Markowitz V."/>
            <person name="Hugenholtz P."/>
            <person name="Kyrpides N.C."/>
            <person name="Klenk H.P."/>
        </authorList>
    </citation>
    <scope>NUCLEOTIDE SEQUENCE [LARGE SCALE GENOMIC DNA]</scope>
    <source>
        <strain evidence="13">ATCC 29888 / DSM 43827 / JCM 3225 / NBRC 14064 / NCIMB 13271 / NRRL B-12336 / IMRU 3971 / 101</strain>
    </source>
</reference>
<dbReference type="Proteomes" id="UP000002213">
    <property type="component" value="Chromosome"/>
</dbReference>
<evidence type="ECO:0000256" key="1">
    <source>
        <dbReference type="ARBA" id="ARBA00004496"/>
    </source>
</evidence>
<protein>
    <recommendedName>
        <fullName evidence="4">Protein-L-isoaspartate O-methyltransferase</fullName>
        <ecNumber evidence="3">2.1.1.77</ecNumber>
    </recommendedName>
    <alternativeName>
        <fullName evidence="11">L-isoaspartyl protein carboxyl methyltransferase</fullName>
    </alternativeName>
    <alternativeName>
        <fullName evidence="9">Protein L-isoaspartyl methyltransferase</fullName>
    </alternativeName>
    <alternativeName>
        <fullName evidence="10">Protein-beta-aspartate methyltransferase</fullName>
    </alternativeName>
</protein>
<dbReference type="STRING" id="446462.Amir_0191"/>
<proteinExistence type="inferred from homology"/>
<evidence type="ECO:0000313" key="13">
    <source>
        <dbReference type="Proteomes" id="UP000002213"/>
    </source>
</evidence>
<keyword evidence="6" id="KW-0489">Methyltransferase</keyword>
<accession>C6WF30</accession>
<dbReference type="KEGG" id="ami:Amir_0191"/>
<evidence type="ECO:0000256" key="2">
    <source>
        <dbReference type="ARBA" id="ARBA00005369"/>
    </source>
</evidence>
<evidence type="ECO:0000256" key="6">
    <source>
        <dbReference type="ARBA" id="ARBA00022603"/>
    </source>
</evidence>
<dbReference type="InterPro" id="IPR029063">
    <property type="entry name" value="SAM-dependent_MTases_sf"/>
</dbReference>
<dbReference type="Gene3D" id="3.40.50.150">
    <property type="entry name" value="Vaccinia Virus protein VP39"/>
    <property type="match status" value="1"/>
</dbReference>
<evidence type="ECO:0000256" key="10">
    <source>
        <dbReference type="ARBA" id="ARBA00031323"/>
    </source>
</evidence>
<dbReference type="NCBIfam" id="TIGR04188">
    <property type="entry name" value="methyltr_grsp"/>
    <property type="match status" value="1"/>
</dbReference>
<dbReference type="GO" id="GO:0032259">
    <property type="term" value="P:methylation"/>
    <property type="evidence" value="ECO:0007669"/>
    <property type="project" value="UniProtKB-KW"/>
</dbReference>
<evidence type="ECO:0000313" key="12">
    <source>
        <dbReference type="EMBL" id="ACU34162.1"/>
    </source>
</evidence>
<gene>
    <name evidence="12" type="ordered locus">Amir_0191</name>
</gene>
<evidence type="ECO:0000256" key="11">
    <source>
        <dbReference type="ARBA" id="ARBA00031350"/>
    </source>
</evidence>
<dbReference type="EMBL" id="CP001630">
    <property type="protein sequence ID" value="ACU34162.1"/>
    <property type="molecule type" value="Genomic_DNA"/>
</dbReference>
<dbReference type="SUPFAM" id="SSF53335">
    <property type="entry name" value="S-adenosyl-L-methionine-dependent methyltransferases"/>
    <property type="match status" value="1"/>
</dbReference>
<evidence type="ECO:0000256" key="8">
    <source>
        <dbReference type="ARBA" id="ARBA00022691"/>
    </source>
</evidence>
<keyword evidence="7" id="KW-0808">Transferase</keyword>
<keyword evidence="5" id="KW-0963">Cytoplasm</keyword>
<dbReference type="InterPro" id="IPR026448">
    <property type="entry name" value="Methyltr_grasp"/>
</dbReference>
<dbReference type="RefSeq" id="WP_012782825.1">
    <property type="nucleotide sequence ID" value="NC_013093.1"/>
</dbReference>
<dbReference type="GO" id="GO:0004719">
    <property type="term" value="F:protein-L-isoaspartate (D-aspartate) O-methyltransferase activity"/>
    <property type="evidence" value="ECO:0007669"/>
    <property type="project" value="UniProtKB-EC"/>
</dbReference>
<dbReference type="PANTHER" id="PTHR11579">
    <property type="entry name" value="PROTEIN-L-ISOASPARTATE O-METHYLTRANSFERASE"/>
    <property type="match status" value="1"/>
</dbReference>
<comment type="subcellular location">
    <subcellularLocation>
        <location evidence="1">Cytoplasm</location>
    </subcellularLocation>
</comment>
<dbReference type="AlphaFoldDB" id="C6WF30"/>
<dbReference type="HOGENOM" id="CLU_037629_0_1_11"/>
<dbReference type="PANTHER" id="PTHR11579:SF0">
    <property type="entry name" value="PROTEIN-L-ISOASPARTATE(D-ASPARTATE) O-METHYLTRANSFERASE"/>
    <property type="match status" value="1"/>
</dbReference>
<dbReference type="PROSITE" id="PS01279">
    <property type="entry name" value="PCMT"/>
    <property type="match status" value="1"/>
</dbReference>
<keyword evidence="8" id="KW-0949">S-adenosyl-L-methionine</keyword>
<evidence type="ECO:0000256" key="3">
    <source>
        <dbReference type="ARBA" id="ARBA00011890"/>
    </source>
</evidence>
<sequence length="404" mass="44154">MTTVPEDEWRERAAALADMLGELGKLTDPAWREAVRAVPRHVLVPRFHTQDTNGTWVESSTSTKEGRAAWLDAVYSNKPLVTALRQDAEVGRVVSSSSQPGLMTRMLEALDIRDGHRVLEIGTGTGYNAALLSHRLGGENVFSVDVEPDLVDLARSRLAELGHAPTLVAANGALGLAEHAPFDRIIATCAVPAIPWAWIEQLRVGGTVLTDLKITQNAGNLVKVTRTSEHRAEGRFDPTYAAFMGLRHQPGGPAQPVTRAARDSADVHESTSPVDPQTPWKNMVVWFLAALDLHADVTIGYTGPSTTSPPTAVTLSTSDGSWAQIALAGAHGLHEVTQGGPQRLWQAVENAHDLWNHLSRPDWGQFGLTITPNSHTLWHDRPDSEQHWTHLTEMIHGKRWAKQL</sequence>
<dbReference type="Pfam" id="PF01135">
    <property type="entry name" value="PCMT"/>
    <property type="match status" value="1"/>
</dbReference>
<comment type="similarity">
    <text evidence="2">Belongs to the methyltransferase superfamily. L-isoaspartyl/D-aspartyl protein methyltransferase family.</text>
</comment>
<dbReference type="InterPro" id="IPR000682">
    <property type="entry name" value="PCMT"/>
</dbReference>